<proteinExistence type="predicted"/>
<protein>
    <submittedName>
        <fullName evidence="1">Uncharacterized protein</fullName>
    </submittedName>
</protein>
<evidence type="ECO:0000313" key="1">
    <source>
        <dbReference type="EMBL" id="DAE09560.1"/>
    </source>
</evidence>
<reference evidence="1" key="1">
    <citation type="journal article" date="2021" name="Proc. Natl. Acad. Sci. U.S.A.">
        <title>A Catalog of Tens of Thousands of Viruses from Human Metagenomes Reveals Hidden Associations with Chronic Diseases.</title>
        <authorList>
            <person name="Tisza M.J."/>
            <person name="Buck C.B."/>
        </authorList>
    </citation>
    <scope>NUCLEOTIDE SEQUENCE</scope>
    <source>
        <strain evidence="1">Ct96x5</strain>
    </source>
</reference>
<name>A0A8S5PRZ4_9CAUD</name>
<dbReference type="EMBL" id="BK015488">
    <property type="protein sequence ID" value="DAE09560.1"/>
    <property type="molecule type" value="Genomic_DNA"/>
</dbReference>
<sequence>MIDSYKSPLLRFSVAAKAIVLYGRSDETSVHKTECLGAA</sequence>
<organism evidence="1">
    <name type="scientific">Siphoviridae sp. ct96x5</name>
    <dbReference type="NCBI Taxonomy" id="2825367"/>
    <lineage>
        <taxon>Viruses</taxon>
        <taxon>Duplodnaviria</taxon>
        <taxon>Heunggongvirae</taxon>
        <taxon>Uroviricota</taxon>
        <taxon>Caudoviricetes</taxon>
    </lineage>
</organism>
<accession>A0A8S5PRZ4</accession>